<proteinExistence type="predicted"/>
<comment type="caution">
    <text evidence="1">The sequence shown here is derived from an EMBL/GenBank/DDBJ whole genome shotgun (WGS) entry which is preliminary data.</text>
</comment>
<accession>A0ACC2VQU5</accession>
<dbReference type="Proteomes" id="UP001227268">
    <property type="component" value="Unassembled WGS sequence"/>
</dbReference>
<gene>
    <name evidence="1" type="ORF">QFC21_003139</name>
</gene>
<name>A0ACC2VQU5_9TREE</name>
<sequence>MPPTKSLILVCVPLWPTPDDVLPFFKARLAGKDLPPQKPRDAASLDVKDERLEYEVKYYPTPNEKGDGKAPTEEEWKRCQVLVCLQIPECLESTKQVPNLRLVQLSSAGVGHVESTAFASGIHVVPISEHGKSSFRNCYATSPPRLTRRMLTSSLGPKTHHAGSECRNLGMEVSRRVPPLLNRHTHADHRRLTVFLYSGHIARETARMAQALGMRVTCATRTGHATPIGGYLLPHTGDPDGQIPEKWYTTTRADSLAEFYATADVVVNSLPSTEETKGFVGERAFRDMRDDAVFVNIGRGDTVDQDIMIQALEAGLQSSSHDDATAKPNGNLKISAASLDVTSPEPLPPTNKLWRLPNVLLTPHMSGGSELYWYRVTDLASINVRRVLKEGLGGLNAVRGKGEE</sequence>
<keyword evidence="2" id="KW-1185">Reference proteome</keyword>
<evidence type="ECO:0000313" key="1">
    <source>
        <dbReference type="EMBL" id="KAJ9101800.1"/>
    </source>
</evidence>
<protein>
    <submittedName>
        <fullName evidence="1">Uncharacterized protein</fullName>
    </submittedName>
</protein>
<dbReference type="EMBL" id="JASBWT010000009">
    <property type="protein sequence ID" value="KAJ9101800.1"/>
    <property type="molecule type" value="Genomic_DNA"/>
</dbReference>
<evidence type="ECO:0000313" key="2">
    <source>
        <dbReference type="Proteomes" id="UP001227268"/>
    </source>
</evidence>
<reference evidence="1" key="1">
    <citation type="submission" date="2023-04" db="EMBL/GenBank/DDBJ databases">
        <title>Draft Genome sequencing of Naganishia species isolated from polar environments using Oxford Nanopore Technology.</title>
        <authorList>
            <person name="Leo P."/>
            <person name="Venkateswaran K."/>
        </authorList>
    </citation>
    <scope>NUCLEOTIDE SEQUENCE</scope>
    <source>
        <strain evidence="1">MNA-CCFEE 5423</strain>
    </source>
</reference>
<organism evidence="1 2">
    <name type="scientific">Naganishia friedmannii</name>
    <dbReference type="NCBI Taxonomy" id="89922"/>
    <lineage>
        <taxon>Eukaryota</taxon>
        <taxon>Fungi</taxon>
        <taxon>Dikarya</taxon>
        <taxon>Basidiomycota</taxon>
        <taxon>Agaricomycotina</taxon>
        <taxon>Tremellomycetes</taxon>
        <taxon>Filobasidiales</taxon>
        <taxon>Filobasidiaceae</taxon>
        <taxon>Naganishia</taxon>
    </lineage>
</organism>